<protein>
    <submittedName>
        <fullName evidence="5">Putative transcriptional regulator, AsnC family</fullName>
    </submittedName>
</protein>
<proteinExistence type="predicted"/>
<evidence type="ECO:0000313" key="6">
    <source>
        <dbReference type="Proteomes" id="UP000230607"/>
    </source>
</evidence>
<dbReference type="Pfam" id="PF13412">
    <property type="entry name" value="HTH_24"/>
    <property type="match status" value="1"/>
</dbReference>
<dbReference type="PANTHER" id="PTHR30154:SF34">
    <property type="entry name" value="TRANSCRIPTIONAL REGULATOR AZLB"/>
    <property type="match status" value="1"/>
</dbReference>
<feature type="domain" description="HTH asnC-type" evidence="4">
    <location>
        <begin position="8"/>
        <end position="69"/>
    </location>
</feature>
<dbReference type="Pfam" id="PF24273">
    <property type="entry name" value="TRASH_HVO_1752_C"/>
    <property type="match status" value="1"/>
</dbReference>
<dbReference type="InterPro" id="IPR056526">
    <property type="entry name" value="TRASH_HVO_1752"/>
</dbReference>
<accession>A0A2H1FG44</accession>
<keyword evidence="1" id="KW-0805">Transcription regulation</keyword>
<dbReference type="InterPro" id="IPR036390">
    <property type="entry name" value="WH_DNA-bd_sf"/>
</dbReference>
<dbReference type="Gene3D" id="1.10.10.10">
    <property type="entry name" value="Winged helix-like DNA-binding domain superfamily/Winged helix DNA-binding domain"/>
    <property type="match status" value="1"/>
</dbReference>
<dbReference type="InterPro" id="IPR011017">
    <property type="entry name" value="TRASH_dom"/>
</dbReference>
<dbReference type="InterPro" id="IPR019888">
    <property type="entry name" value="Tscrpt_reg_AsnC-like"/>
</dbReference>
<dbReference type="PANTHER" id="PTHR30154">
    <property type="entry name" value="LEUCINE-RESPONSIVE REGULATORY PROTEIN"/>
    <property type="match status" value="1"/>
</dbReference>
<dbReference type="SMART" id="SM00746">
    <property type="entry name" value="TRASH"/>
    <property type="match status" value="1"/>
</dbReference>
<evidence type="ECO:0000256" key="3">
    <source>
        <dbReference type="ARBA" id="ARBA00023163"/>
    </source>
</evidence>
<gene>
    <name evidence="5" type="ORF">NCS_11540</name>
</gene>
<organism evidence="5 6">
    <name type="scientific">Candidatus Nitrosotalea okcheonensis</name>
    <dbReference type="NCBI Taxonomy" id="1903276"/>
    <lineage>
        <taxon>Archaea</taxon>
        <taxon>Nitrososphaerota</taxon>
        <taxon>Nitrososphaeria</taxon>
        <taxon>Nitrosotaleales</taxon>
        <taxon>Nitrosotaleaceae</taxon>
        <taxon>Nitrosotalea</taxon>
    </lineage>
</organism>
<evidence type="ECO:0000313" key="5">
    <source>
        <dbReference type="EMBL" id="SMH71728.1"/>
    </source>
</evidence>
<dbReference type="InterPro" id="IPR000485">
    <property type="entry name" value="AsnC-type_HTH_dom"/>
</dbReference>
<keyword evidence="6" id="KW-1185">Reference proteome</keyword>
<evidence type="ECO:0000259" key="4">
    <source>
        <dbReference type="PROSITE" id="PS50956"/>
    </source>
</evidence>
<dbReference type="EMBL" id="LT841358">
    <property type="protein sequence ID" value="SMH71728.1"/>
    <property type="molecule type" value="Genomic_DNA"/>
</dbReference>
<sequence>MLIMPLKIDEIDLALLESLVKDGRKSFRQISREIKVSTPTVQLHYERLVNIGLIKGVSVDLDFGKMEIQTSAKLDQIKYKTLKVHKIKLDKGMLVKITCDYCNGPTHSKPSILKVGDQERFFCCSSCKALYKEKYRGRIESLSNK</sequence>
<dbReference type="SUPFAM" id="SSF46785">
    <property type="entry name" value="Winged helix' DNA-binding domain"/>
    <property type="match status" value="1"/>
</dbReference>
<keyword evidence="2" id="KW-0238">DNA-binding</keyword>
<dbReference type="SMART" id="SM00344">
    <property type="entry name" value="HTH_ASNC"/>
    <property type="match status" value="1"/>
</dbReference>
<dbReference type="GO" id="GO:0043565">
    <property type="term" value="F:sequence-specific DNA binding"/>
    <property type="evidence" value="ECO:0007669"/>
    <property type="project" value="InterPro"/>
</dbReference>
<dbReference type="InterPro" id="IPR036388">
    <property type="entry name" value="WH-like_DNA-bd_sf"/>
</dbReference>
<dbReference type="PROSITE" id="PS50956">
    <property type="entry name" value="HTH_ASNC_2"/>
    <property type="match status" value="1"/>
</dbReference>
<evidence type="ECO:0000256" key="1">
    <source>
        <dbReference type="ARBA" id="ARBA00023015"/>
    </source>
</evidence>
<dbReference type="AlphaFoldDB" id="A0A2H1FG44"/>
<reference evidence="6" key="1">
    <citation type="submission" date="2017-03" db="EMBL/GenBank/DDBJ databases">
        <authorList>
            <person name="Herbold C."/>
        </authorList>
    </citation>
    <scope>NUCLEOTIDE SEQUENCE [LARGE SCALE GENOMIC DNA]</scope>
</reference>
<dbReference type="PRINTS" id="PR00033">
    <property type="entry name" value="HTHASNC"/>
</dbReference>
<dbReference type="Proteomes" id="UP000230607">
    <property type="component" value="Chromosome 1"/>
</dbReference>
<keyword evidence="3" id="KW-0804">Transcription</keyword>
<name>A0A2H1FG44_9ARCH</name>
<dbReference type="GO" id="GO:0043200">
    <property type="term" value="P:response to amino acid"/>
    <property type="evidence" value="ECO:0007669"/>
    <property type="project" value="TreeGrafter"/>
</dbReference>
<evidence type="ECO:0000256" key="2">
    <source>
        <dbReference type="ARBA" id="ARBA00023125"/>
    </source>
</evidence>
<dbReference type="GO" id="GO:0005829">
    <property type="term" value="C:cytosol"/>
    <property type="evidence" value="ECO:0007669"/>
    <property type="project" value="TreeGrafter"/>
</dbReference>